<dbReference type="EC" id="4.2.2.3" evidence="4"/>
<dbReference type="CDD" id="cd00244">
    <property type="entry name" value="AlgLyase"/>
    <property type="match status" value="1"/>
</dbReference>
<evidence type="ECO:0000313" key="6">
    <source>
        <dbReference type="EMBL" id="WAI52542.1"/>
    </source>
</evidence>
<evidence type="ECO:0000256" key="2">
    <source>
        <dbReference type="ARBA" id="ARBA00022764"/>
    </source>
</evidence>
<evidence type="ECO:0000259" key="5">
    <source>
        <dbReference type="Pfam" id="PF05426"/>
    </source>
</evidence>
<feature type="signal peptide" evidence="4">
    <location>
        <begin position="1"/>
        <end position="27"/>
    </location>
</feature>
<comment type="function">
    <text evidence="4">Catalyzes the depolymerization of alginate by cleaving the beta-1,4 glycosidic bond between two adjacent sugar residues via a beta-elimination mechanism.</text>
</comment>
<dbReference type="InterPro" id="IPR008929">
    <property type="entry name" value="Chondroitin_lyas"/>
</dbReference>
<evidence type="ECO:0000256" key="1">
    <source>
        <dbReference type="ARBA" id="ARBA00022729"/>
    </source>
</evidence>
<dbReference type="GO" id="GO:0045135">
    <property type="term" value="F:poly(beta-D-mannuronate) lyase activity"/>
    <property type="evidence" value="ECO:0007669"/>
    <property type="project" value="UniProtKB-EC"/>
</dbReference>
<dbReference type="Pfam" id="PF05426">
    <property type="entry name" value="Alginate_lyase"/>
    <property type="match status" value="1"/>
</dbReference>
<keyword evidence="3 4" id="KW-0456">Lyase</keyword>
<dbReference type="NCBIfam" id="NF001467">
    <property type="entry name" value="PRK00325.1-2"/>
    <property type="match status" value="1"/>
</dbReference>
<accession>A0ABY7A5M8</accession>
<dbReference type="HAMAP" id="MF_00557">
    <property type="entry name" value="Alginate_lyase"/>
    <property type="match status" value="1"/>
</dbReference>
<proteinExistence type="inferred from homology"/>
<keyword evidence="7" id="KW-1185">Reference proteome</keyword>
<feature type="binding site" evidence="4">
    <location>
        <begin position="67"/>
        <end position="68"/>
    </location>
    <ligand>
        <name>substrate</name>
    </ligand>
</feature>
<dbReference type="InterPro" id="IPR022859">
    <property type="entry name" value="Alginate_lyase"/>
</dbReference>
<dbReference type="InterPro" id="IPR008397">
    <property type="entry name" value="Alginate_lyase_dom"/>
</dbReference>
<name>A0ABY7A5M8_9PSED</name>
<feature type="domain" description="Alginate lyase" evidence="5">
    <location>
        <begin position="65"/>
        <end position="305"/>
    </location>
</feature>
<comment type="catalytic activity">
    <reaction evidence="4">
        <text>Eliminative cleavage of alginate to give oligosaccharides with 4-deoxy-alpha-L-erythro-hex-4-enuronosyl groups at their non-reducing ends and beta-D-mannuronate at their reducing end.</text>
        <dbReference type="EC" id="4.2.2.3"/>
    </reaction>
</comment>
<feature type="chain" id="PRO_5044944604" description="Alginate lyase" evidence="4">
    <location>
        <begin position="28"/>
        <end position="370"/>
    </location>
</feature>
<dbReference type="EMBL" id="CP113432">
    <property type="protein sequence ID" value="WAI52542.1"/>
    <property type="molecule type" value="Genomic_DNA"/>
</dbReference>
<organism evidence="6 7">
    <name type="scientific">Pseudomonas triclosanedens</name>
    <dbReference type="NCBI Taxonomy" id="2961893"/>
    <lineage>
        <taxon>Bacteria</taxon>
        <taxon>Pseudomonadati</taxon>
        <taxon>Pseudomonadota</taxon>
        <taxon>Gammaproteobacteria</taxon>
        <taxon>Pseudomonadales</taxon>
        <taxon>Pseudomonadaceae</taxon>
        <taxon>Pseudomonas</taxon>
    </lineage>
</organism>
<feature type="binding site" evidence="4">
    <location>
        <begin position="140"/>
        <end position="141"/>
    </location>
    <ligand>
        <name>substrate</name>
    </ligand>
</feature>
<feature type="binding site" evidence="4">
    <location>
        <position position="258"/>
    </location>
    <ligand>
        <name>substrate</name>
    </ligand>
</feature>
<sequence length="370" mass="41086" precursor="true">MKTPTIARIGLGVAVLGALFGGQTTHAADLVPPPGYFGAVGDKGSKKDSDSCPATPTPYTGSLVFTSKYKGSDSARATLNADAEKEFRSQIKDITDMERGTSKLITQYMRSGNKGDLDCAMNWLTSWAEAGALESTDYNHTGKSMRKWALGSLSSSYMRLKFSSSRPLASYGEQSREIENWFSTLGSQVVRDWSDLPLKKINNHSYWAAWSVMSTAVVTNRRDLFDWSVQEFKVAANQVDADGYLPNELKRRQRALSYHNYSLPPLTMIAAFAQVNGVDLRQENNGALQRLANRVMEGVDDQEAFDEKTGNDQDMGDLKENSKFAWLEPYCALYSCAPKTQDWKKKMEPFNSFRLGGEVTKVFTRQGTGS</sequence>
<evidence type="ECO:0000256" key="3">
    <source>
        <dbReference type="ARBA" id="ARBA00023239"/>
    </source>
</evidence>
<dbReference type="Gene3D" id="1.50.10.100">
    <property type="entry name" value="Chondroitin AC/alginate lyase"/>
    <property type="match status" value="1"/>
</dbReference>
<dbReference type="Proteomes" id="UP001163624">
    <property type="component" value="Chromosome"/>
</dbReference>
<gene>
    <name evidence="4" type="primary">algL</name>
    <name evidence="6" type="ORF">OU419_22580</name>
</gene>
<reference evidence="6" key="1">
    <citation type="submission" date="2022-11" db="EMBL/GenBank/DDBJ databases">
        <title>Pseudomonas triclosanedens sp. nov., a triclosan degrader isolated from activated sludge.</title>
        <authorList>
            <person name="Yin Y."/>
            <person name="Lu Z."/>
        </authorList>
    </citation>
    <scope>NUCLEOTIDE SEQUENCE</scope>
    <source>
        <strain evidence="6">ZM23</strain>
    </source>
</reference>
<comment type="similarity">
    <text evidence="4">Belongs to the polysaccharide lyase 5 family.</text>
</comment>
<evidence type="ECO:0000313" key="7">
    <source>
        <dbReference type="Proteomes" id="UP001163624"/>
    </source>
</evidence>
<evidence type="ECO:0000256" key="4">
    <source>
        <dbReference type="HAMAP-Rule" id="MF_00557"/>
    </source>
</evidence>
<keyword evidence="1 4" id="KW-0732">Signal</keyword>
<keyword evidence="2" id="KW-0574">Periplasm</keyword>
<protein>
    <recommendedName>
        <fullName evidence="4">Alginate lyase</fullName>
        <ecNumber evidence="4">4.2.2.3</ecNumber>
    </recommendedName>
    <alternativeName>
        <fullName evidence="4">Poly(beta-D-mannuronate) lyase</fullName>
    </alternativeName>
</protein>
<dbReference type="RefSeq" id="WP_254470878.1">
    <property type="nucleotide sequence ID" value="NZ_CP113432.1"/>
</dbReference>
<dbReference type="SUPFAM" id="SSF48230">
    <property type="entry name" value="Chondroitin AC/alginate lyase"/>
    <property type="match status" value="1"/>
</dbReference>